<evidence type="ECO:0000256" key="1">
    <source>
        <dbReference type="SAM" id="MobiDB-lite"/>
    </source>
</evidence>
<dbReference type="PROSITE" id="PS50181">
    <property type="entry name" value="FBOX"/>
    <property type="match status" value="1"/>
</dbReference>
<proteinExistence type="predicted"/>
<dbReference type="Gene3D" id="1.25.40.10">
    <property type="entry name" value="Tetratricopeptide repeat domain"/>
    <property type="match status" value="1"/>
</dbReference>
<evidence type="ECO:0000259" key="2">
    <source>
        <dbReference type="PROSITE" id="PS50181"/>
    </source>
</evidence>
<dbReference type="SUPFAM" id="SSF52047">
    <property type="entry name" value="RNI-like"/>
    <property type="match status" value="1"/>
</dbReference>
<feature type="compositionally biased region" description="Low complexity" evidence="1">
    <location>
        <begin position="579"/>
        <end position="595"/>
    </location>
</feature>
<protein>
    <recommendedName>
        <fullName evidence="2">F-box domain-containing protein</fullName>
    </recommendedName>
</protein>
<feature type="domain" description="F-box" evidence="2">
    <location>
        <begin position="178"/>
        <end position="227"/>
    </location>
</feature>
<dbReference type="Gene3D" id="1.20.1280.50">
    <property type="match status" value="1"/>
</dbReference>
<dbReference type="InterPro" id="IPR011990">
    <property type="entry name" value="TPR-like_helical_dom_sf"/>
</dbReference>
<reference evidence="3" key="1">
    <citation type="journal article" date="2023" name="PhytoFront">
        <title>Draft Genome Resources of Seven Strains of Tilletia horrida, Causal Agent of Kernel Smut of Rice.</title>
        <authorList>
            <person name="Khanal S."/>
            <person name="Antony Babu S."/>
            <person name="Zhou X.G."/>
        </authorList>
    </citation>
    <scope>NUCLEOTIDE SEQUENCE</scope>
    <source>
        <strain evidence="3">TX3</strain>
    </source>
</reference>
<evidence type="ECO:0000313" key="4">
    <source>
        <dbReference type="Proteomes" id="UP001176521"/>
    </source>
</evidence>
<accession>A0AAN6GGT0</accession>
<dbReference type="Proteomes" id="UP001176521">
    <property type="component" value="Unassembled WGS sequence"/>
</dbReference>
<sequence>MAGAKLELSDVEPLPVAVPYEAKADSNAPEAKRRRVGSPANPPDAKAVQLQAIKKALAESQAQLALDLCTKVIDDASSPARKTLVPFYIARSKAKIMLGQTQASLGDAKLAIRADESDPKTYVQAATCFKEAGLEKNCRAALKLARTKLQAAAPSWTSAVTATKLEAKIREIEDGLAAAGIARLPVEVLIRIFIACDGDTFSLIRMEAVCRKWRHILKNATAPWKAVHLWHPQDQFLSTAIAIGDIPGEPAPAHSVGTVRRAMEYAGLRTGKKLTSIQVDLRKGMRATEIKRILQYLKMMDASIHTLKLCVHADDVAEFSLFMGLPALRCFYLSDGAPGISTSTRQVAAGQKVKSKDNVLLGPVAFCAELYGARSVTLQGLEQYPTFPEGLLQDVAHSAATLETFRVASLAEWENRIVLPEAPLLFPRLRAFEASMALSKGPSRIAHYMKAPEVRLLSISSIKHEAIHSFYANFCDVSKLEELSLSFAESTITPESRRSALLFFSELQNLRKLDISADGKTQILDDVITCLTPSHWNKEVSTISSTPIAFLPALSTLIIRKHPTMTGSQLMRSVAARMQPEGSAAASPSQGAGSQTSWPSTSGAFKRATPTAASSKGAQTKGHASAARMVQGASRTTETLLAPITTLILYRCPALDVKAEEWLKTKVPTFAHIQLDRQSKQRVETGSRKVNPW</sequence>
<organism evidence="3 4">
    <name type="scientific">Tilletia horrida</name>
    <dbReference type="NCBI Taxonomy" id="155126"/>
    <lineage>
        <taxon>Eukaryota</taxon>
        <taxon>Fungi</taxon>
        <taxon>Dikarya</taxon>
        <taxon>Basidiomycota</taxon>
        <taxon>Ustilaginomycotina</taxon>
        <taxon>Exobasidiomycetes</taxon>
        <taxon>Tilletiales</taxon>
        <taxon>Tilletiaceae</taxon>
        <taxon>Tilletia</taxon>
    </lineage>
</organism>
<dbReference type="InterPro" id="IPR036047">
    <property type="entry name" value="F-box-like_dom_sf"/>
</dbReference>
<feature type="region of interest" description="Disordered" evidence="1">
    <location>
        <begin position="577"/>
        <end position="630"/>
    </location>
</feature>
<comment type="caution">
    <text evidence="3">The sequence shown here is derived from an EMBL/GenBank/DDBJ whole genome shotgun (WGS) entry which is preliminary data.</text>
</comment>
<dbReference type="SUPFAM" id="SSF48452">
    <property type="entry name" value="TPR-like"/>
    <property type="match status" value="1"/>
</dbReference>
<keyword evidence="4" id="KW-1185">Reference proteome</keyword>
<dbReference type="AlphaFoldDB" id="A0AAN6GGT0"/>
<dbReference type="SUPFAM" id="SSF81383">
    <property type="entry name" value="F-box domain"/>
    <property type="match status" value="1"/>
</dbReference>
<feature type="region of interest" description="Disordered" evidence="1">
    <location>
        <begin position="21"/>
        <end position="44"/>
    </location>
</feature>
<gene>
    <name evidence="3" type="ORF">OC842_003043</name>
</gene>
<dbReference type="Pfam" id="PF12937">
    <property type="entry name" value="F-box-like"/>
    <property type="match status" value="1"/>
</dbReference>
<evidence type="ECO:0000313" key="3">
    <source>
        <dbReference type="EMBL" id="KAK0533202.1"/>
    </source>
</evidence>
<name>A0AAN6GGT0_9BASI</name>
<dbReference type="EMBL" id="JAPDMQ010000142">
    <property type="protein sequence ID" value="KAK0533202.1"/>
    <property type="molecule type" value="Genomic_DNA"/>
</dbReference>
<dbReference type="InterPro" id="IPR001810">
    <property type="entry name" value="F-box_dom"/>
</dbReference>